<dbReference type="EMBL" id="CP001014">
    <property type="protein sequence ID" value="ACB40142.1"/>
    <property type="molecule type" value="Genomic_DNA"/>
</dbReference>
<dbReference type="Proteomes" id="UP000001694">
    <property type="component" value="Chromosome"/>
</dbReference>
<dbReference type="HOGENOM" id="CLU_2127930_0_0_2"/>
<dbReference type="eggNOG" id="arCOG07478">
    <property type="taxonomic scope" value="Archaea"/>
</dbReference>
<evidence type="ECO:0000313" key="2">
    <source>
        <dbReference type="Proteomes" id="UP000001694"/>
    </source>
</evidence>
<evidence type="ECO:0000313" key="1">
    <source>
        <dbReference type="EMBL" id="ACB40142.1"/>
    </source>
</evidence>
<dbReference type="OrthoDB" id="29126at2157"/>
<protein>
    <submittedName>
        <fullName evidence="1">Uncharacterized protein</fullName>
    </submittedName>
</protein>
<sequence>MYLARDVLILAGLMALAAAVVASLFPAREGVSDVPACTDCLLKLRGGYAVVQEGDSAVLYLGTREVARLGWAYYRGRPLSVGDRVVCDPMYLYLAAGLAYVSCGEEVVIGRRLW</sequence>
<accession>B1Y8R3</accession>
<dbReference type="RefSeq" id="WP_012350561.1">
    <property type="nucleotide sequence ID" value="NC_010525.1"/>
</dbReference>
<dbReference type="AlphaFoldDB" id="B1Y8R3"/>
<proteinExistence type="predicted"/>
<organism evidence="1 2">
    <name type="scientific">Pyrobaculum neutrophilum (strain DSM 2338 / JCM 9278 / NBRC 100436 / V24Sta)</name>
    <name type="common">Thermoproteus neutrophilus</name>
    <dbReference type="NCBI Taxonomy" id="444157"/>
    <lineage>
        <taxon>Archaea</taxon>
        <taxon>Thermoproteota</taxon>
        <taxon>Thermoprotei</taxon>
        <taxon>Thermoproteales</taxon>
        <taxon>Thermoproteaceae</taxon>
        <taxon>Pyrobaculum</taxon>
    </lineage>
</organism>
<dbReference type="STRING" id="444157.Tneu_1215"/>
<gene>
    <name evidence="1" type="ordered locus">Tneu_1215</name>
</gene>
<dbReference type="GeneID" id="6165087"/>
<keyword evidence="2" id="KW-1185">Reference proteome</keyword>
<name>B1Y8R3_PYRNV</name>
<reference evidence="1" key="1">
    <citation type="submission" date="2008-03" db="EMBL/GenBank/DDBJ databases">
        <title>Complete sequence of Thermoproteus neutrophilus V24Sta.</title>
        <authorList>
            <consortium name="US DOE Joint Genome Institute"/>
            <person name="Copeland A."/>
            <person name="Lucas S."/>
            <person name="Lapidus A."/>
            <person name="Glavina del Rio T."/>
            <person name="Dalin E."/>
            <person name="Tice H."/>
            <person name="Bruce D."/>
            <person name="Goodwin L."/>
            <person name="Pitluck S."/>
            <person name="Sims D."/>
            <person name="Brettin T."/>
            <person name="Detter J.C."/>
            <person name="Han C."/>
            <person name="Kuske C.R."/>
            <person name="Schmutz J."/>
            <person name="Larimer F."/>
            <person name="Land M."/>
            <person name="Hauser L."/>
            <person name="Kyrpides N."/>
            <person name="Mikhailova N."/>
            <person name="Biddle J.F."/>
            <person name="Zhang Z."/>
            <person name="Fitz-Gibbon S.T."/>
            <person name="Lowe T.M."/>
            <person name="Saltikov C."/>
            <person name="House C.H."/>
            <person name="Richardson P."/>
        </authorList>
    </citation>
    <scope>NUCLEOTIDE SEQUENCE [LARGE SCALE GENOMIC DNA]</scope>
    <source>
        <strain evidence="1">V24Sta</strain>
    </source>
</reference>
<dbReference type="KEGG" id="tne:Tneu_1215"/>